<feature type="region of interest" description="Disordered" evidence="1">
    <location>
        <begin position="40"/>
        <end position="60"/>
    </location>
</feature>
<name>A0A517PIK5_9PLAN</name>
<reference evidence="2 3" key="1">
    <citation type="submission" date="2019-02" db="EMBL/GenBank/DDBJ databases">
        <title>Deep-cultivation of Planctomycetes and their phenomic and genomic characterization uncovers novel biology.</title>
        <authorList>
            <person name="Wiegand S."/>
            <person name="Jogler M."/>
            <person name="Boedeker C."/>
            <person name="Pinto D."/>
            <person name="Vollmers J."/>
            <person name="Rivas-Marin E."/>
            <person name="Kohn T."/>
            <person name="Peeters S.H."/>
            <person name="Heuer A."/>
            <person name="Rast P."/>
            <person name="Oberbeckmann S."/>
            <person name="Bunk B."/>
            <person name="Jeske O."/>
            <person name="Meyerdierks A."/>
            <person name="Storesund J.E."/>
            <person name="Kallscheuer N."/>
            <person name="Luecker S."/>
            <person name="Lage O.M."/>
            <person name="Pohl T."/>
            <person name="Merkel B.J."/>
            <person name="Hornburger P."/>
            <person name="Mueller R.-W."/>
            <person name="Bruemmer F."/>
            <person name="Labrenz M."/>
            <person name="Spormann A.M."/>
            <person name="Op den Camp H."/>
            <person name="Overmann J."/>
            <person name="Amann R."/>
            <person name="Jetten M.S.M."/>
            <person name="Mascher T."/>
            <person name="Medema M.H."/>
            <person name="Devos D.P."/>
            <person name="Kaster A.-K."/>
            <person name="Ovreas L."/>
            <person name="Rohde M."/>
            <person name="Galperin M.Y."/>
            <person name="Jogler C."/>
        </authorList>
    </citation>
    <scope>NUCLEOTIDE SEQUENCE [LARGE SCALE GENOMIC DNA]</scope>
    <source>
        <strain evidence="2 3">HG66A1</strain>
    </source>
</reference>
<evidence type="ECO:0000256" key="1">
    <source>
        <dbReference type="SAM" id="MobiDB-lite"/>
    </source>
</evidence>
<accession>A0A517PIK5</accession>
<organism evidence="2 3">
    <name type="scientific">Gimesia chilikensis</name>
    <dbReference type="NCBI Taxonomy" id="2605989"/>
    <lineage>
        <taxon>Bacteria</taxon>
        <taxon>Pseudomonadati</taxon>
        <taxon>Planctomycetota</taxon>
        <taxon>Planctomycetia</taxon>
        <taxon>Planctomycetales</taxon>
        <taxon>Planctomycetaceae</taxon>
        <taxon>Gimesia</taxon>
    </lineage>
</organism>
<protein>
    <submittedName>
        <fullName evidence="2">Uncharacterized protein</fullName>
    </submittedName>
</protein>
<evidence type="ECO:0000313" key="3">
    <source>
        <dbReference type="Proteomes" id="UP000320421"/>
    </source>
</evidence>
<dbReference type="EMBL" id="CP036266">
    <property type="protein sequence ID" value="QDT19213.1"/>
    <property type="molecule type" value="Genomic_DNA"/>
</dbReference>
<feature type="compositionally biased region" description="Low complexity" evidence="1">
    <location>
        <begin position="44"/>
        <end position="58"/>
    </location>
</feature>
<evidence type="ECO:0000313" key="2">
    <source>
        <dbReference type="EMBL" id="QDT19213.1"/>
    </source>
</evidence>
<dbReference type="RefSeq" id="WP_145181086.1">
    <property type="nucleotide sequence ID" value="NZ_CP036266.1"/>
</dbReference>
<dbReference type="Proteomes" id="UP000320421">
    <property type="component" value="Chromosome"/>
</dbReference>
<sequence length="136" mass="15655">MTVIPGRKKRKEFLKELNRHLDKGNTKGRKRAYVAIPIDRPEAKQLQPEPQEQPQTVPADDLPEVFEILPSQRTFNVNPDCGDEVFIHVINTSDPVKAQQKAESYLKRHAQDLLEAGQLDTRQHEQNCTCSNEWLN</sequence>
<proteinExistence type="predicted"/>
<gene>
    <name evidence="2" type="ORF">HG66A1_09770</name>
</gene>
<keyword evidence="3" id="KW-1185">Reference proteome</keyword>
<dbReference type="AlphaFoldDB" id="A0A517PIK5"/>